<protein>
    <submittedName>
        <fullName evidence="2">Uncharacterized protein</fullName>
    </submittedName>
</protein>
<organism evidence="2 3">
    <name type="scientific">Euphydryas editha</name>
    <name type="common">Edith's checkerspot</name>
    <dbReference type="NCBI Taxonomy" id="104508"/>
    <lineage>
        <taxon>Eukaryota</taxon>
        <taxon>Metazoa</taxon>
        <taxon>Ecdysozoa</taxon>
        <taxon>Arthropoda</taxon>
        <taxon>Hexapoda</taxon>
        <taxon>Insecta</taxon>
        <taxon>Pterygota</taxon>
        <taxon>Neoptera</taxon>
        <taxon>Endopterygota</taxon>
        <taxon>Lepidoptera</taxon>
        <taxon>Glossata</taxon>
        <taxon>Ditrysia</taxon>
        <taxon>Papilionoidea</taxon>
        <taxon>Nymphalidae</taxon>
        <taxon>Nymphalinae</taxon>
        <taxon>Euphydryas</taxon>
    </lineage>
</organism>
<dbReference type="EMBL" id="CAKOGL010000005">
    <property type="protein sequence ID" value="CAH2086328.1"/>
    <property type="molecule type" value="Genomic_DNA"/>
</dbReference>
<sequence>MLKRTLSLLLLAAVCATEKSEETTNLPRLGKISLQRDDGHINLHSPTYDIKSRIRRQINFPGVRKPTHRDVIIPNWNPNARTKPWQVIGVKTRNRRSIEALSSQERSYQIPVEELASQELKYRSPRSVEELSSEEVLYRRPIEELASQELKYRSPRSVETLSSEEVLYRRPIEELASHELKHRSP</sequence>
<evidence type="ECO:0000256" key="1">
    <source>
        <dbReference type="SAM" id="SignalP"/>
    </source>
</evidence>
<dbReference type="Proteomes" id="UP001153954">
    <property type="component" value="Unassembled WGS sequence"/>
</dbReference>
<gene>
    <name evidence="2" type="ORF">EEDITHA_LOCUS2721</name>
</gene>
<feature type="signal peptide" evidence="1">
    <location>
        <begin position="1"/>
        <end position="16"/>
    </location>
</feature>
<comment type="caution">
    <text evidence="2">The sequence shown here is derived from an EMBL/GenBank/DDBJ whole genome shotgun (WGS) entry which is preliminary data.</text>
</comment>
<keyword evidence="1" id="KW-0732">Signal</keyword>
<feature type="chain" id="PRO_5043347696" evidence="1">
    <location>
        <begin position="17"/>
        <end position="185"/>
    </location>
</feature>
<proteinExistence type="predicted"/>
<name>A0AAU9TJS7_EUPED</name>
<evidence type="ECO:0000313" key="3">
    <source>
        <dbReference type="Proteomes" id="UP001153954"/>
    </source>
</evidence>
<reference evidence="2" key="1">
    <citation type="submission" date="2022-03" db="EMBL/GenBank/DDBJ databases">
        <authorList>
            <person name="Tunstrom K."/>
        </authorList>
    </citation>
    <scope>NUCLEOTIDE SEQUENCE</scope>
</reference>
<accession>A0AAU9TJS7</accession>
<dbReference type="AlphaFoldDB" id="A0AAU9TJS7"/>
<keyword evidence="3" id="KW-1185">Reference proteome</keyword>
<evidence type="ECO:0000313" key="2">
    <source>
        <dbReference type="EMBL" id="CAH2086328.1"/>
    </source>
</evidence>